<name>A0ABT5VI95_9BACI</name>
<keyword evidence="3" id="KW-1185">Reference proteome</keyword>
<dbReference type="EMBL" id="JAOTPO010000014">
    <property type="protein sequence ID" value="MDE5415180.1"/>
    <property type="molecule type" value="Genomic_DNA"/>
</dbReference>
<feature type="region of interest" description="Disordered" evidence="1">
    <location>
        <begin position="15"/>
        <end position="42"/>
    </location>
</feature>
<feature type="compositionally biased region" description="Basic and acidic residues" evidence="1">
    <location>
        <begin position="74"/>
        <end position="95"/>
    </location>
</feature>
<proteinExistence type="predicted"/>
<comment type="caution">
    <text evidence="2">The sequence shown here is derived from an EMBL/GenBank/DDBJ whole genome shotgun (WGS) entry which is preliminary data.</text>
</comment>
<dbReference type="RefSeq" id="WP_275119789.1">
    <property type="nucleotide sequence ID" value="NZ_JAOTPO010000014.1"/>
</dbReference>
<dbReference type="Proteomes" id="UP001148125">
    <property type="component" value="Unassembled WGS sequence"/>
</dbReference>
<evidence type="ECO:0000256" key="1">
    <source>
        <dbReference type="SAM" id="MobiDB-lite"/>
    </source>
</evidence>
<gene>
    <name evidence="2" type="ORF">N7Z68_17610</name>
</gene>
<accession>A0ABT5VI95</accession>
<protein>
    <recommendedName>
        <fullName evidence="4">Spore coat protein</fullName>
    </recommendedName>
</protein>
<sequence length="145" mass="17007">MFPFFSNKHFPFFQEYQSSSGNQPAGPNMNQNRSFPFQQGSQYQQGFNPFDFDNHEFEEENPFSHHFMYPLPPKPKEQKQTSKEKTSDNDNKKETTPPISKQLEAMVLDEDGLVDIDKVEKGYKKFMEYAVKVSPAMKNFNDFLK</sequence>
<feature type="region of interest" description="Disordered" evidence="1">
    <location>
        <begin position="63"/>
        <end position="104"/>
    </location>
</feature>
<evidence type="ECO:0008006" key="4">
    <source>
        <dbReference type="Google" id="ProtNLM"/>
    </source>
</evidence>
<evidence type="ECO:0000313" key="2">
    <source>
        <dbReference type="EMBL" id="MDE5415180.1"/>
    </source>
</evidence>
<reference evidence="2" key="1">
    <citation type="submission" date="2024-05" db="EMBL/GenBank/DDBJ databases">
        <title>Alkalihalobacillus sp. strain MEB203 novel alkaliphilic bacterium from Lonar Lake, India.</title>
        <authorList>
            <person name="Joshi A."/>
            <person name="Thite S."/>
            <person name="Mengade P."/>
        </authorList>
    </citation>
    <scope>NUCLEOTIDE SEQUENCE</scope>
    <source>
        <strain evidence="2">MEB 203</strain>
    </source>
</reference>
<organism evidence="2 3">
    <name type="scientific">Alkalihalobacterium chitinilyticum</name>
    <dbReference type="NCBI Taxonomy" id="2980103"/>
    <lineage>
        <taxon>Bacteria</taxon>
        <taxon>Bacillati</taxon>
        <taxon>Bacillota</taxon>
        <taxon>Bacilli</taxon>
        <taxon>Bacillales</taxon>
        <taxon>Bacillaceae</taxon>
        <taxon>Alkalihalobacterium</taxon>
    </lineage>
</organism>
<evidence type="ECO:0000313" key="3">
    <source>
        <dbReference type="Proteomes" id="UP001148125"/>
    </source>
</evidence>